<dbReference type="AlphaFoldDB" id="A0A4R1L3W4"/>
<reference evidence="2 3" key="1">
    <citation type="submission" date="2019-03" db="EMBL/GenBank/DDBJ databases">
        <title>Genomic Encyclopedia of Type Strains, Phase IV (KMG-IV): sequencing the most valuable type-strain genomes for metagenomic binning, comparative biology and taxonomic classification.</title>
        <authorList>
            <person name="Goeker M."/>
        </authorList>
    </citation>
    <scope>NUCLEOTIDE SEQUENCE [LARGE SCALE GENOMIC DNA]</scope>
    <source>
        <strain evidence="2 3">DSM 103428</strain>
    </source>
</reference>
<sequence length="106" mass="11229">MKRLLQLVAFTIAAAAVLTPLVEAFDRWDPFVIPVNDTEMRGFCIVLGVCFTLAVVQFFARTLVSSLNSLCFLGLVSVLPCAAVFSAGFASPPAAAANSSPPPLRI</sequence>
<dbReference type="EMBL" id="SMGK01000005">
    <property type="protein sequence ID" value="TCK71720.1"/>
    <property type="molecule type" value="Genomic_DNA"/>
</dbReference>
<feature type="transmembrane region" description="Helical" evidence="1">
    <location>
        <begin position="40"/>
        <end position="60"/>
    </location>
</feature>
<feature type="transmembrane region" description="Helical" evidence="1">
    <location>
        <begin position="67"/>
        <end position="90"/>
    </location>
</feature>
<name>A0A4R1L3W4_9BACT</name>
<keyword evidence="1" id="KW-0812">Transmembrane</keyword>
<dbReference type="RefSeq" id="WP_131998458.1">
    <property type="nucleotide sequence ID" value="NZ_SMGK01000005.1"/>
</dbReference>
<keyword evidence="1" id="KW-0472">Membrane</keyword>
<keyword evidence="1" id="KW-1133">Transmembrane helix</keyword>
<proteinExistence type="predicted"/>
<gene>
    <name evidence="2" type="ORF">C7378_3010</name>
</gene>
<dbReference type="Proteomes" id="UP000295210">
    <property type="component" value="Unassembled WGS sequence"/>
</dbReference>
<accession>A0A4R1L3W4</accession>
<keyword evidence="3" id="KW-1185">Reference proteome</keyword>
<evidence type="ECO:0000313" key="3">
    <source>
        <dbReference type="Proteomes" id="UP000295210"/>
    </source>
</evidence>
<evidence type="ECO:0000313" key="2">
    <source>
        <dbReference type="EMBL" id="TCK71720.1"/>
    </source>
</evidence>
<organism evidence="2 3">
    <name type="scientific">Acidipila rosea</name>
    <dbReference type="NCBI Taxonomy" id="768535"/>
    <lineage>
        <taxon>Bacteria</taxon>
        <taxon>Pseudomonadati</taxon>
        <taxon>Acidobacteriota</taxon>
        <taxon>Terriglobia</taxon>
        <taxon>Terriglobales</taxon>
        <taxon>Acidobacteriaceae</taxon>
        <taxon>Acidipila</taxon>
    </lineage>
</organism>
<comment type="caution">
    <text evidence="2">The sequence shown here is derived from an EMBL/GenBank/DDBJ whole genome shotgun (WGS) entry which is preliminary data.</text>
</comment>
<evidence type="ECO:0000256" key="1">
    <source>
        <dbReference type="SAM" id="Phobius"/>
    </source>
</evidence>
<protein>
    <submittedName>
        <fullName evidence="2">Uncharacterized protein</fullName>
    </submittedName>
</protein>